<dbReference type="Proteomes" id="UP000638648">
    <property type="component" value="Unassembled WGS sequence"/>
</dbReference>
<evidence type="ECO:0000313" key="3">
    <source>
        <dbReference type="Proteomes" id="UP000638648"/>
    </source>
</evidence>
<organism evidence="2 3">
    <name type="scientific">Actinopolymorpha pittospori</name>
    <dbReference type="NCBI Taxonomy" id="648752"/>
    <lineage>
        <taxon>Bacteria</taxon>
        <taxon>Bacillati</taxon>
        <taxon>Actinomycetota</taxon>
        <taxon>Actinomycetes</taxon>
        <taxon>Propionibacteriales</taxon>
        <taxon>Actinopolymorphaceae</taxon>
        <taxon>Actinopolymorpha</taxon>
    </lineage>
</organism>
<comment type="caution">
    <text evidence="2">The sequence shown here is derived from an EMBL/GenBank/DDBJ whole genome shotgun (WGS) entry which is preliminary data.</text>
</comment>
<accession>A0A927N6Q2</accession>
<feature type="region of interest" description="Disordered" evidence="1">
    <location>
        <begin position="17"/>
        <end position="46"/>
    </location>
</feature>
<dbReference type="EMBL" id="JADBEM010000001">
    <property type="protein sequence ID" value="MBE1609972.1"/>
    <property type="molecule type" value="Genomic_DNA"/>
</dbReference>
<name>A0A927N6Q2_9ACTN</name>
<feature type="region of interest" description="Disordered" evidence="1">
    <location>
        <begin position="97"/>
        <end position="117"/>
    </location>
</feature>
<protein>
    <submittedName>
        <fullName evidence="2">Uncharacterized protein</fullName>
    </submittedName>
</protein>
<feature type="compositionally biased region" description="Basic and acidic residues" evidence="1">
    <location>
        <begin position="29"/>
        <end position="45"/>
    </location>
</feature>
<proteinExistence type="predicted"/>
<sequence>MPGEGLDDLGLRVRAEGGGDASVEIADPSADRQDLGGEVGHDAGRDVLPGHNGLLGLGRGQGSGCDLVSAADVALDQPCPQPRLPDPTDRLRGLVAGQQSQRAAAVGVAKDRSRAGK</sequence>
<dbReference type="AlphaFoldDB" id="A0A927N6Q2"/>
<evidence type="ECO:0000313" key="2">
    <source>
        <dbReference type="EMBL" id="MBE1609972.1"/>
    </source>
</evidence>
<reference evidence="2" key="1">
    <citation type="submission" date="2020-10" db="EMBL/GenBank/DDBJ databases">
        <title>Sequencing the genomes of 1000 actinobacteria strains.</title>
        <authorList>
            <person name="Klenk H.-P."/>
        </authorList>
    </citation>
    <scope>NUCLEOTIDE SEQUENCE</scope>
    <source>
        <strain evidence="2">DSM 45354</strain>
    </source>
</reference>
<gene>
    <name evidence="2" type="ORF">HEB94_006820</name>
</gene>
<evidence type="ECO:0000256" key="1">
    <source>
        <dbReference type="SAM" id="MobiDB-lite"/>
    </source>
</evidence>
<keyword evidence="3" id="KW-1185">Reference proteome</keyword>